<gene>
    <name evidence="2" type="ORF">EL007_23920</name>
    <name evidence="1" type="ORF">ELZ88_23920</name>
</gene>
<dbReference type="InterPro" id="IPR052896">
    <property type="entry name" value="GGT-like_enzyme"/>
</dbReference>
<sequence length="509" mass="56460">MMKDYIMTSKAYGNICCLTSPHFKATFMGMREFVSNPCGWNSLQSSTLAMVLSLFHNLPHLCGPGGDAIILQRTNGKIESINGTGKTGFYQNKAEYKNKGLLSIPRRGIYSTMVYGAPHAFKSFTNMNDINLESIVSKILKNDNSFIKAPEIHLVLQKALTELSEFTKLSEWHDVLYKGAKINNSSLNTLNAIGKYGFEQFYTGDLASKTYTQINNLDNQLYKESDFTDFVPNKSEVRTFKFLNSKISCHGSNSPWRQLFLTLSVYEELRTADLNLTRESLCKLMGYIDNESYKMNAELSDNSSFTTVAKKIINLILSGEAEDKDIVNKQSHTIFLAGVTANGDLVGITNSIFTPLGALFEIDNTGILLSNRCFAFNETSQYQSFESNSPINHTNNCVIVESKDFDFIIGTSGGPVQSQTLAFIIDKVIGDNVHPNDAISIQRFANLGFHKKTGKVTYISETQENNESFTFTNGLSDKLGIVQIAGVDKINNLLFSCADPRGIGTSLGF</sequence>
<dbReference type="EMBL" id="CP034699">
    <property type="protein sequence ID" value="AZT44313.1"/>
    <property type="molecule type" value="Genomic_DNA"/>
</dbReference>
<evidence type="ECO:0000313" key="1">
    <source>
        <dbReference type="EMBL" id="AZT39604.1"/>
    </source>
</evidence>
<evidence type="ECO:0008006" key="3">
    <source>
        <dbReference type="Google" id="ProtNLM"/>
    </source>
</evidence>
<dbReference type="InterPro" id="IPR029055">
    <property type="entry name" value="Ntn_hydrolases_N"/>
</dbReference>
<dbReference type="EMBL" id="CP034710">
    <property type="protein sequence ID" value="AZT39604.1"/>
    <property type="molecule type" value="Genomic_DNA"/>
</dbReference>
<dbReference type="PANTHER" id="PTHR43881">
    <property type="entry name" value="GAMMA-GLUTAMYLTRANSPEPTIDASE (AFU_ORTHOLOGUE AFUA_4G13580)"/>
    <property type="match status" value="1"/>
</dbReference>
<evidence type="ECO:0000313" key="2">
    <source>
        <dbReference type="EMBL" id="AZT44313.1"/>
    </source>
</evidence>
<proteinExistence type="predicted"/>
<dbReference type="InterPro" id="IPR043137">
    <property type="entry name" value="GGT_ssub_C"/>
</dbReference>
<organism evidence="2">
    <name type="scientific">Salmonella enterica subsp. enterica serovar Karamoja</name>
    <dbReference type="NCBI Taxonomy" id="2500153"/>
    <lineage>
        <taxon>Bacteria</taxon>
        <taxon>Pseudomonadati</taxon>
        <taxon>Pseudomonadota</taxon>
        <taxon>Gammaproteobacteria</taxon>
        <taxon>Enterobacterales</taxon>
        <taxon>Enterobacteriaceae</taxon>
        <taxon>Salmonella</taxon>
    </lineage>
</organism>
<name>A0A3Q9MZJ3_SALET</name>
<accession>A0A3Q9MZJ3</accession>
<dbReference type="PANTHER" id="PTHR43881:SF1">
    <property type="entry name" value="GAMMA-GLUTAMYLTRANSPEPTIDASE (AFU_ORTHOLOGUE AFUA_4G13580)"/>
    <property type="match status" value="1"/>
</dbReference>
<geneLocation type="plasmid" evidence="2">
    <name>pRSE40</name>
</geneLocation>
<keyword evidence="2" id="KW-0614">Plasmid</keyword>
<dbReference type="SUPFAM" id="SSF56235">
    <property type="entry name" value="N-terminal nucleophile aminohydrolases (Ntn hydrolases)"/>
    <property type="match status" value="1"/>
</dbReference>
<dbReference type="AlphaFoldDB" id="A0A3Q9MZJ3"/>
<dbReference type="Pfam" id="PF01019">
    <property type="entry name" value="G_glu_transpept"/>
    <property type="match status" value="1"/>
</dbReference>
<reference evidence="2" key="1">
    <citation type="submission" date="2018-12" db="EMBL/GenBank/DDBJ databases">
        <title>Complete genome sequences of twenty non-typhoidal Salmonella isolates from Rwanda.</title>
        <authorList>
            <person name="Byukusenge M."/>
            <person name="Li L."/>
            <person name="Subhashinie K."/>
            <person name="Nzayirambaho M."/>
            <person name="Kuchipudi S.V."/>
            <person name="Jayarao B.M."/>
        </authorList>
    </citation>
    <scope>NUCLEOTIDE SEQUENCE</scope>
    <source>
        <strain evidence="1">RSE21</strain>
        <strain evidence="2">RSE40</strain>
        <plasmid evidence="1">pRSE21</plasmid>
        <plasmid evidence="2">pRSE40</plasmid>
    </source>
</reference>
<dbReference type="Gene3D" id="3.60.20.40">
    <property type="match status" value="1"/>
</dbReference>
<protein>
    <recommendedName>
        <fullName evidence="3">Gamma-glutamyltranspeptidase</fullName>
    </recommendedName>
</protein>
<geneLocation type="plasmid" evidence="1">
    <name>pRSE21</name>
</geneLocation>